<feature type="domain" description="PTS EIIB type-2" evidence="4">
    <location>
        <begin position="411"/>
        <end position="501"/>
    </location>
</feature>
<dbReference type="Proteomes" id="UP000006851">
    <property type="component" value="Chromosome"/>
</dbReference>
<dbReference type="InterPro" id="IPR013196">
    <property type="entry name" value="HTH_11"/>
</dbReference>
<keyword evidence="2" id="KW-0677">Repeat</keyword>
<dbReference type="PANTHER" id="PTHR30185">
    <property type="entry name" value="CRYPTIC BETA-GLUCOSIDE BGL OPERON ANTITERMINATOR"/>
    <property type="match status" value="1"/>
</dbReference>
<dbReference type="eggNOG" id="COG1762">
    <property type="taxonomic scope" value="Bacteria"/>
</dbReference>
<dbReference type="InterPro" id="IPR011608">
    <property type="entry name" value="PRD"/>
</dbReference>
<proteinExistence type="predicted"/>
<dbReference type="SUPFAM" id="SSF52794">
    <property type="entry name" value="PTS system IIB component-like"/>
    <property type="match status" value="1"/>
</dbReference>
<dbReference type="Gene3D" id="1.10.10.10">
    <property type="entry name" value="Winged helix-like DNA-binding domain superfamily/Winged helix DNA-binding domain"/>
    <property type="match status" value="1"/>
</dbReference>
<dbReference type="SUPFAM" id="SSF63520">
    <property type="entry name" value="PTS-regulatory domain, PRD"/>
    <property type="match status" value="2"/>
</dbReference>
<accession>F2NB38</accession>
<dbReference type="RefSeq" id="WP_013709531.1">
    <property type="nucleotide sequence ID" value="NC_015389.1"/>
</dbReference>
<dbReference type="PROSITE" id="PS51094">
    <property type="entry name" value="PTS_EIIA_TYPE_2"/>
    <property type="match status" value="1"/>
</dbReference>
<dbReference type="InterPro" id="IPR036388">
    <property type="entry name" value="WH-like_DNA-bd_sf"/>
</dbReference>
<dbReference type="Pfam" id="PF00359">
    <property type="entry name" value="PTS_EIIA_2"/>
    <property type="match status" value="1"/>
</dbReference>
<feature type="domain" description="PTS EIIA type-2" evidence="3">
    <location>
        <begin position="505"/>
        <end position="646"/>
    </location>
</feature>
<dbReference type="HOGENOM" id="CLU_013442_3_1_11"/>
<evidence type="ECO:0000313" key="6">
    <source>
        <dbReference type="EMBL" id="AEB07789.1"/>
    </source>
</evidence>
<dbReference type="PROSITE" id="PS51099">
    <property type="entry name" value="PTS_EIIB_TYPE_2"/>
    <property type="match status" value="1"/>
</dbReference>
<name>F2NB38_CORGP</name>
<evidence type="ECO:0000259" key="4">
    <source>
        <dbReference type="PROSITE" id="PS51099"/>
    </source>
</evidence>
<keyword evidence="1 6" id="KW-0808">Transferase</keyword>
<dbReference type="SUPFAM" id="SSF55804">
    <property type="entry name" value="Phoshotransferase/anion transport protein"/>
    <property type="match status" value="1"/>
</dbReference>
<sequence length="662" mass="74923">MKFSYARLEQIATVLVTSANEIPAASLANRLDVTDRTIRSDIRALNAELKEYHLSIVNSRGKGYRLKADSADGCADALLPLKEALQNSAAELILETTEDRVGALLYQLLTADSAISLDEEMNRLFIGWNTMTSYLDRLRRLIAAYDLKLIRRDNRIRLVGDEDAKRQCLIDQVNTRDYANYVLGFSQRERAIFEGIDLDRLAERTSGFLDGLGVPISDYNRKNVIIHVALTVCRIMGDHAIEQFDGEVMLDERSRDRLHALFAWLEEVFAIGISRAERRYLAHHIALNVPSIVLSGQRVDEGYIRQGVLLFLDRIRENYSFDLSRDQQMVESLVAHFKSVIGISELSSTRKNPLLDVIISTFPLAYEMTATSADVVESWLHLKLTPDEASFVTLHIGASMERLYAARSEKRRAALVCGSGTATAVLLKAKIESRFSSYLDIVGTYPYADYREGRIGDADFIISTIPLIDSPIPVIQIDLTNFLDDSRQLHEFLTSNNSESEVLASLFDRELTFVRSSFAAKNEALDFLCSELRKRDVVDEHFKGRLLAREELYSTAIGGSIAIPHPLRFSSKVSRVAFMSLERPLVWDDRGNEISYIFMLAISKADYVKIQPLFGFLVELQNDSKFDAKMRRCEGAREAVEMLRAYLKELGYEYHLAKSTRS</sequence>
<dbReference type="PROSITE" id="PS51372">
    <property type="entry name" value="PRD_2"/>
    <property type="match status" value="1"/>
</dbReference>
<gene>
    <name evidence="6" type="ordered locus">Corgl_1691</name>
</gene>
<reference evidence="7" key="1">
    <citation type="journal article" date="2013" name="Stand. Genomic Sci.">
        <title>Complete genome sequence of Coriobacterium glomerans type strain (PW2(T)) from the midgut of Pyrrhocoris apterus L. (red soldier bug).</title>
        <authorList>
            <person name="Stackebrandt E."/>
            <person name="Zeytun A."/>
            <person name="Lapidus A."/>
            <person name="Nolan M."/>
            <person name="Lucas S."/>
            <person name="Hammon N."/>
            <person name="Deshpande S."/>
            <person name="Cheng J.F."/>
            <person name="Tapia R."/>
            <person name="Goodwin L.A."/>
            <person name="Pitluck S."/>
            <person name="Liolios K."/>
            <person name="Pagani I."/>
            <person name="Ivanova N."/>
            <person name="Mavromatis K."/>
            <person name="Mikhailova N."/>
            <person name="Huntemann M."/>
            <person name="Pati A."/>
            <person name="Chen A."/>
            <person name="Palaniappan K."/>
            <person name="Chang Y.J."/>
            <person name="Land M."/>
            <person name="Hauser L."/>
            <person name="Rohde M."/>
            <person name="Pukall R."/>
            <person name="Goker M."/>
            <person name="Detter J.C."/>
            <person name="Woyke T."/>
            <person name="Bristow J."/>
            <person name="Eisen J.A."/>
            <person name="Markowitz V."/>
            <person name="Hugenholtz P."/>
            <person name="Kyrpides N.C."/>
            <person name="Klenk H.P."/>
        </authorList>
    </citation>
    <scope>NUCLEOTIDE SEQUENCE</scope>
    <source>
        <strain evidence="7">ATCC 49209 / DSM 20642 / JCM 10262 / PW2</strain>
    </source>
</reference>
<dbReference type="GO" id="GO:0009401">
    <property type="term" value="P:phosphoenolpyruvate-dependent sugar phosphotransferase system"/>
    <property type="evidence" value="ECO:0007669"/>
    <property type="project" value="InterPro"/>
</dbReference>
<protein>
    <submittedName>
        <fullName evidence="6">Transcriptional antiterminator, BglG</fullName>
        <ecNumber evidence="6">2.7.1.69</ecNumber>
    </submittedName>
</protein>
<evidence type="ECO:0000313" key="7">
    <source>
        <dbReference type="Proteomes" id="UP000006851"/>
    </source>
</evidence>
<evidence type="ECO:0000256" key="1">
    <source>
        <dbReference type="ARBA" id="ARBA00022679"/>
    </source>
</evidence>
<evidence type="ECO:0000256" key="2">
    <source>
        <dbReference type="ARBA" id="ARBA00022737"/>
    </source>
</evidence>
<dbReference type="InterPro" id="IPR050661">
    <property type="entry name" value="BglG_antiterminators"/>
</dbReference>
<dbReference type="InterPro" id="IPR002178">
    <property type="entry name" value="PTS_EIIA_type-2_dom"/>
</dbReference>
<dbReference type="InterPro" id="IPR013011">
    <property type="entry name" value="PTS_EIIB_2"/>
</dbReference>
<dbReference type="Gene3D" id="3.40.930.10">
    <property type="entry name" value="Mannitol-specific EII, Chain A"/>
    <property type="match status" value="1"/>
</dbReference>
<dbReference type="CDD" id="cd05568">
    <property type="entry name" value="PTS_IIB_bgl_like"/>
    <property type="match status" value="1"/>
</dbReference>
<organism evidence="6 7">
    <name type="scientific">Coriobacterium glomerans (strain ATCC 49209 / DSM 20642 / JCM 10262 / PW2)</name>
    <dbReference type="NCBI Taxonomy" id="700015"/>
    <lineage>
        <taxon>Bacteria</taxon>
        <taxon>Bacillati</taxon>
        <taxon>Actinomycetota</taxon>
        <taxon>Coriobacteriia</taxon>
        <taxon>Coriobacteriales</taxon>
        <taxon>Coriobacteriaceae</taxon>
        <taxon>Coriobacterium</taxon>
    </lineage>
</organism>
<dbReference type="KEGG" id="cgo:Corgl_1691"/>
<dbReference type="GO" id="GO:0006355">
    <property type="term" value="P:regulation of DNA-templated transcription"/>
    <property type="evidence" value="ECO:0007669"/>
    <property type="project" value="InterPro"/>
</dbReference>
<dbReference type="GO" id="GO:0008982">
    <property type="term" value="F:protein-N(PI)-phosphohistidine-sugar phosphotransferase activity"/>
    <property type="evidence" value="ECO:0007669"/>
    <property type="project" value="InterPro"/>
</dbReference>
<evidence type="ECO:0000259" key="5">
    <source>
        <dbReference type="PROSITE" id="PS51372"/>
    </source>
</evidence>
<dbReference type="Gene3D" id="1.10.1790.10">
    <property type="entry name" value="PRD domain"/>
    <property type="match status" value="1"/>
</dbReference>
<dbReference type="Pfam" id="PF08279">
    <property type="entry name" value="HTH_11"/>
    <property type="match status" value="1"/>
</dbReference>
<feature type="domain" description="PRD" evidence="5">
    <location>
        <begin position="299"/>
        <end position="406"/>
    </location>
</feature>
<dbReference type="InterPro" id="IPR016152">
    <property type="entry name" value="PTrfase/Anion_transptr"/>
</dbReference>
<dbReference type="STRING" id="700015.Corgl_1691"/>
<dbReference type="PANTHER" id="PTHR30185:SF13">
    <property type="entry name" value="LICABCH OPERON REGULATOR-RELATED"/>
    <property type="match status" value="1"/>
</dbReference>
<evidence type="ECO:0000259" key="3">
    <source>
        <dbReference type="PROSITE" id="PS51094"/>
    </source>
</evidence>
<dbReference type="AlphaFoldDB" id="F2NB38"/>
<dbReference type="eggNOG" id="COG3711">
    <property type="taxonomic scope" value="Bacteria"/>
</dbReference>
<keyword evidence="7" id="KW-1185">Reference proteome</keyword>
<dbReference type="InterPro" id="IPR036634">
    <property type="entry name" value="PRD_sf"/>
</dbReference>
<dbReference type="InterPro" id="IPR036095">
    <property type="entry name" value="PTS_EIIB-like_sf"/>
</dbReference>
<dbReference type="EMBL" id="CP002628">
    <property type="protein sequence ID" value="AEB07789.1"/>
    <property type="molecule type" value="Genomic_DNA"/>
</dbReference>
<dbReference type="Pfam" id="PF00874">
    <property type="entry name" value="PRD"/>
    <property type="match status" value="1"/>
</dbReference>
<dbReference type="EC" id="2.7.1.69" evidence="6"/>